<keyword evidence="1" id="KW-0812">Transmembrane</keyword>
<evidence type="ECO:0000313" key="3">
    <source>
        <dbReference type="Proteomes" id="UP000557772"/>
    </source>
</evidence>
<reference evidence="2 3" key="1">
    <citation type="submission" date="2020-05" db="EMBL/GenBank/DDBJ databases">
        <title>Flexivirga sp. ID2601S isolated from air conditioner.</title>
        <authorList>
            <person name="Kim D.H."/>
        </authorList>
    </citation>
    <scope>NUCLEOTIDE SEQUENCE [LARGE SCALE GENOMIC DNA]</scope>
    <source>
        <strain evidence="2 3">ID2601S</strain>
    </source>
</reference>
<protein>
    <submittedName>
        <fullName evidence="2">Uncharacterized protein</fullName>
    </submittedName>
</protein>
<keyword evidence="1" id="KW-0472">Membrane</keyword>
<gene>
    <name evidence="2" type="ORF">HJ588_13405</name>
</gene>
<keyword evidence="3" id="KW-1185">Reference proteome</keyword>
<sequence length="158" mass="16324">MTHLPTPGEAPTSAQSLRTTIYALLAAPVILGVVAAITVGVGSVGVGWVVGGLLLVALGWLVAQVAGYRPVLDSAAGAGASTSPYVAGIMLRFAITEVPIILNFIGAFLAHTATAYLIALPFGLASMWWHVWPSERLRRRVAAKQAAGPQTPKSGRNG</sequence>
<dbReference type="AlphaFoldDB" id="A0A849AHE3"/>
<proteinExistence type="predicted"/>
<comment type="caution">
    <text evidence="2">The sequence shown here is derived from an EMBL/GenBank/DDBJ whole genome shotgun (WGS) entry which is preliminary data.</text>
</comment>
<dbReference type="EMBL" id="JABENB010000002">
    <property type="protein sequence ID" value="NNG40264.1"/>
    <property type="molecule type" value="Genomic_DNA"/>
</dbReference>
<dbReference type="Proteomes" id="UP000557772">
    <property type="component" value="Unassembled WGS sequence"/>
</dbReference>
<evidence type="ECO:0000256" key="1">
    <source>
        <dbReference type="SAM" id="Phobius"/>
    </source>
</evidence>
<organism evidence="2 3">
    <name type="scientific">Flexivirga aerilata</name>
    <dbReference type="NCBI Taxonomy" id="1656889"/>
    <lineage>
        <taxon>Bacteria</taxon>
        <taxon>Bacillati</taxon>
        <taxon>Actinomycetota</taxon>
        <taxon>Actinomycetes</taxon>
        <taxon>Micrococcales</taxon>
        <taxon>Dermacoccaceae</taxon>
        <taxon>Flexivirga</taxon>
    </lineage>
</organism>
<dbReference type="RefSeq" id="WP_171156377.1">
    <property type="nucleotide sequence ID" value="NZ_JABENB010000002.1"/>
</dbReference>
<name>A0A849AHE3_9MICO</name>
<keyword evidence="1" id="KW-1133">Transmembrane helix</keyword>
<feature type="transmembrane region" description="Helical" evidence="1">
    <location>
        <begin position="21"/>
        <end position="42"/>
    </location>
</feature>
<feature type="transmembrane region" description="Helical" evidence="1">
    <location>
        <begin position="48"/>
        <end position="68"/>
    </location>
</feature>
<accession>A0A849AHE3</accession>
<evidence type="ECO:0000313" key="2">
    <source>
        <dbReference type="EMBL" id="NNG40264.1"/>
    </source>
</evidence>